<proteinExistence type="predicted"/>
<name>A0A3B0UPR9_9ZZZZ</name>
<organism evidence="1">
    <name type="scientific">hydrothermal vent metagenome</name>
    <dbReference type="NCBI Taxonomy" id="652676"/>
    <lineage>
        <taxon>unclassified sequences</taxon>
        <taxon>metagenomes</taxon>
        <taxon>ecological metagenomes</taxon>
    </lineage>
</organism>
<dbReference type="SUPFAM" id="SSF51126">
    <property type="entry name" value="Pectin lyase-like"/>
    <property type="match status" value="1"/>
</dbReference>
<evidence type="ECO:0000313" key="1">
    <source>
        <dbReference type="EMBL" id="VAW30233.1"/>
    </source>
</evidence>
<gene>
    <name evidence="1" type="ORF">MNBD_BACTEROID07-2055</name>
</gene>
<protein>
    <recommendedName>
        <fullName evidence="2">Lipoprotein</fullName>
    </recommendedName>
</protein>
<evidence type="ECO:0008006" key="2">
    <source>
        <dbReference type="Google" id="ProtNLM"/>
    </source>
</evidence>
<reference evidence="1" key="1">
    <citation type="submission" date="2018-06" db="EMBL/GenBank/DDBJ databases">
        <authorList>
            <person name="Zhirakovskaya E."/>
        </authorList>
    </citation>
    <scope>NUCLEOTIDE SEQUENCE</scope>
</reference>
<dbReference type="InterPro" id="IPR011050">
    <property type="entry name" value="Pectin_lyase_fold/virulence"/>
</dbReference>
<dbReference type="PROSITE" id="PS51257">
    <property type="entry name" value="PROKAR_LIPOPROTEIN"/>
    <property type="match status" value="1"/>
</dbReference>
<sequence>MRKRISQINLVLLLVTLLGFSACSKKNITPAFPKLQPVGEVSGIWTKNSVVTINKDVVIPVGKSLTIEEGVQVIFSGDSLGTAAAPEIQVRGNLYVKGTKSNPVLFSVPEKQRTLANRYKGLWGGIQCATTSKEVSIQYATIEYAGAPAGANSIFVEQGQTQGDPRFALLYGNTSGKIAVYHSLFQDITDDAVRVTGGKMSMIYDTFAFIGETGGEAMNIKSGVLGDMAFNLIYSSSTNGPKWSNSGGLSPQTDCDAYNNTIVNSGWRRNKSGRGGSVNIEKGARGKSYNNLIVNCKYGVRVVGGGSVADTANFVNDYNWYFGNEQIIIDEFYPDNGILSHKSSPHDVIGKVNQNNPQFAGYDVATDKMDDLDLKTLDFHLKAASPALKGAFTGFTPRISSLTIGGTTFTTPLPAGYYGAFGTE</sequence>
<dbReference type="AlphaFoldDB" id="A0A3B0UPR9"/>
<dbReference type="EMBL" id="UOET01000490">
    <property type="protein sequence ID" value="VAW30233.1"/>
    <property type="molecule type" value="Genomic_DNA"/>
</dbReference>
<accession>A0A3B0UPR9</accession>